<dbReference type="Gene3D" id="3.30.70.1350">
    <property type="entry name" value="Cation efflux protein, cytoplasmic domain"/>
    <property type="match status" value="1"/>
</dbReference>
<dbReference type="GO" id="GO:0005886">
    <property type="term" value="C:plasma membrane"/>
    <property type="evidence" value="ECO:0007669"/>
    <property type="project" value="TreeGrafter"/>
</dbReference>
<proteinExistence type="inferred from homology"/>
<organism evidence="10 11">
    <name type="scientific">Cesiribacter andamanensis AMV16</name>
    <dbReference type="NCBI Taxonomy" id="1279009"/>
    <lineage>
        <taxon>Bacteria</taxon>
        <taxon>Pseudomonadati</taxon>
        <taxon>Bacteroidota</taxon>
        <taxon>Cytophagia</taxon>
        <taxon>Cytophagales</taxon>
        <taxon>Cesiribacteraceae</taxon>
        <taxon>Cesiribacter</taxon>
    </lineage>
</organism>
<dbReference type="InterPro" id="IPR027470">
    <property type="entry name" value="Cation_efflux_CTD"/>
</dbReference>
<protein>
    <submittedName>
        <fullName evidence="10">Ferrous-iron efflux pump FieF</fullName>
    </submittedName>
</protein>
<keyword evidence="11" id="KW-1185">Reference proteome</keyword>
<dbReference type="InterPro" id="IPR058533">
    <property type="entry name" value="Cation_efflux_TM"/>
</dbReference>
<dbReference type="SUPFAM" id="SSF161111">
    <property type="entry name" value="Cation efflux protein transmembrane domain-like"/>
    <property type="match status" value="1"/>
</dbReference>
<evidence type="ECO:0000256" key="1">
    <source>
        <dbReference type="ARBA" id="ARBA00004141"/>
    </source>
</evidence>
<gene>
    <name evidence="10" type="primary">fieF</name>
    <name evidence="10" type="ORF">ADICEAN_02779</name>
</gene>
<keyword evidence="6 7" id="KW-0472">Membrane</keyword>
<accession>M7N453</accession>
<sequence>MYVLGCKSRHSGPLPAITLAPASCWQQAAFQQQNKKQGQGRIFWAKNRQLFSSFHTFKPYTRRIQRLTSGSLLQDKKKYQGLALLIGALLMLVKFAGWWITGSNAILSDALESIVNVAASGFALYSIGYAARPQDLDHPYGHGKIEFLSAGLEGALIAIAGLAAMGKGVYNLFHPQPVSALGLGIGLTLFTGGVNWALAHMLLKKGRSLNSISMQADGRHLMTDVVTSGGLVLGLGLIYLTGQVWIDNVVAIVFGGIIILSGYRLLRDFVGGILDEADLSLVERVIVLLNRHRSKNWMDVHHLRIQRFGAGIHLDFHFTMPYYFTLEEAHREIDEVTRLVQQNLPHEAEFSIHGDPCLPPHSCGICLKDDCPVRRQPLQRRIEWTMSNAYQNEKHSLQTPD</sequence>
<evidence type="ECO:0000256" key="2">
    <source>
        <dbReference type="ARBA" id="ARBA00008114"/>
    </source>
</evidence>
<dbReference type="GO" id="GO:0015341">
    <property type="term" value="F:zinc efflux antiporter activity"/>
    <property type="evidence" value="ECO:0007669"/>
    <property type="project" value="TreeGrafter"/>
</dbReference>
<dbReference type="Pfam" id="PF01545">
    <property type="entry name" value="Cation_efflux"/>
    <property type="match status" value="1"/>
</dbReference>
<feature type="transmembrane region" description="Helical" evidence="7">
    <location>
        <begin position="245"/>
        <end position="266"/>
    </location>
</feature>
<keyword evidence="4 7" id="KW-0812">Transmembrane</keyword>
<dbReference type="AlphaFoldDB" id="M7N453"/>
<feature type="domain" description="Cation efflux protein cytoplasmic" evidence="9">
    <location>
        <begin position="295"/>
        <end position="357"/>
    </location>
</feature>
<dbReference type="PANTHER" id="PTHR43840">
    <property type="entry name" value="MITOCHONDRIAL METAL TRANSPORTER 1-RELATED"/>
    <property type="match status" value="1"/>
</dbReference>
<dbReference type="Gene3D" id="1.20.1510.10">
    <property type="entry name" value="Cation efflux protein transmembrane domain"/>
    <property type="match status" value="1"/>
</dbReference>
<dbReference type="Pfam" id="PF16916">
    <property type="entry name" value="ZT_dimer"/>
    <property type="match status" value="1"/>
</dbReference>
<evidence type="ECO:0000259" key="8">
    <source>
        <dbReference type="Pfam" id="PF01545"/>
    </source>
</evidence>
<dbReference type="STRING" id="1279009.ADICEAN_02779"/>
<evidence type="ECO:0000256" key="7">
    <source>
        <dbReference type="SAM" id="Phobius"/>
    </source>
</evidence>
<name>M7N453_9BACT</name>
<dbReference type="Proteomes" id="UP000011910">
    <property type="component" value="Unassembled WGS sequence"/>
</dbReference>
<keyword evidence="5 7" id="KW-1133">Transmembrane helix</keyword>
<evidence type="ECO:0000256" key="5">
    <source>
        <dbReference type="ARBA" id="ARBA00022989"/>
    </source>
</evidence>
<dbReference type="EMBL" id="AODQ01000074">
    <property type="protein sequence ID" value="EMR02072.1"/>
    <property type="molecule type" value="Genomic_DNA"/>
</dbReference>
<dbReference type="InterPro" id="IPR036837">
    <property type="entry name" value="Cation_efflux_CTD_sf"/>
</dbReference>
<comment type="similarity">
    <text evidence="2">Belongs to the cation diffusion facilitator (CDF) transporter (TC 2.A.4) family.</text>
</comment>
<reference evidence="10 11" key="1">
    <citation type="journal article" date="2013" name="Genome Announc.">
        <title>Draft Genome Sequence of Cesiribacter andamanensis Strain AMV16T, Isolated from a Soil Sample from a Mud Volcano in the Andaman Islands, India.</title>
        <authorList>
            <person name="Shivaji S."/>
            <person name="Ara S."/>
            <person name="Begum Z."/>
            <person name="Srinivas T.N."/>
            <person name="Singh A."/>
            <person name="Kumar Pinnaka A."/>
        </authorList>
    </citation>
    <scope>NUCLEOTIDE SEQUENCE [LARGE SCALE GENOMIC DNA]</scope>
    <source>
        <strain evidence="10 11">AMV16</strain>
    </source>
</reference>
<comment type="caution">
    <text evidence="10">The sequence shown here is derived from an EMBL/GenBank/DDBJ whole genome shotgun (WGS) entry which is preliminary data.</text>
</comment>
<feature type="transmembrane region" description="Helical" evidence="7">
    <location>
        <begin position="152"/>
        <end position="173"/>
    </location>
</feature>
<feature type="domain" description="Cation efflux protein transmembrane" evidence="8">
    <location>
        <begin position="83"/>
        <end position="269"/>
    </location>
</feature>
<dbReference type="PANTHER" id="PTHR43840:SF15">
    <property type="entry name" value="MITOCHONDRIAL METAL TRANSPORTER 1-RELATED"/>
    <property type="match status" value="1"/>
</dbReference>
<evidence type="ECO:0000256" key="6">
    <source>
        <dbReference type="ARBA" id="ARBA00023136"/>
    </source>
</evidence>
<dbReference type="InterPro" id="IPR002524">
    <property type="entry name" value="Cation_efflux"/>
</dbReference>
<dbReference type="eggNOG" id="COG0053">
    <property type="taxonomic scope" value="Bacteria"/>
</dbReference>
<feature type="transmembrane region" description="Helical" evidence="7">
    <location>
        <begin position="179"/>
        <end position="199"/>
    </location>
</feature>
<evidence type="ECO:0000256" key="4">
    <source>
        <dbReference type="ARBA" id="ARBA00022692"/>
    </source>
</evidence>
<feature type="transmembrane region" description="Helical" evidence="7">
    <location>
        <begin position="113"/>
        <end position="131"/>
    </location>
</feature>
<evidence type="ECO:0000313" key="10">
    <source>
        <dbReference type="EMBL" id="EMR02072.1"/>
    </source>
</evidence>
<keyword evidence="3" id="KW-0813">Transport</keyword>
<dbReference type="NCBIfam" id="TIGR01297">
    <property type="entry name" value="CDF"/>
    <property type="match status" value="1"/>
</dbReference>
<dbReference type="SUPFAM" id="SSF160240">
    <property type="entry name" value="Cation efflux protein cytoplasmic domain-like"/>
    <property type="match status" value="1"/>
</dbReference>
<dbReference type="InterPro" id="IPR027469">
    <property type="entry name" value="Cation_efflux_TMD_sf"/>
</dbReference>
<dbReference type="PATRIC" id="fig|1279009.4.peg.2819"/>
<evidence type="ECO:0000256" key="3">
    <source>
        <dbReference type="ARBA" id="ARBA00022448"/>
    </source>
</evidence>
<feature type="transmembrane region" description="Helical" evidence="7">
    <location>
        <begin position="220"/>
        <end position="239"/>
    </location>
</feature>
<dbReference type="GO" id="GO:0015086">
    <property type="term" value="F:cadmium ion transmembrane transporter activity"/>
    <property type="evidence" value="ECO:0007669"/>
    <property type="project" value="TreeGrafter"/>
</dbReference>
<dbReference type="GO" id="GO:0015093">
    <property type="term" value="F:ferrous iron transmembrane transporter activity"/>
    <property type="evidence" value="ECO:0007669"/>
    <property type="project" value="TreeGrafter"/>
</dbReference>
<dbReference type="GO" id="GO:0006882">
    <property type="term" value="P:intracellular zinc ion homeostasis"/>
    <property type="evidence" value="ECO:0007669"/>
    <property type="project" value="TreeGrafter"/>
</dbReference>
<dbReference type="InterPro" id="IPR050291">
    <property type="entry name" value="CDF_Transporter"/>
</dbReference>
<evidence type="ECO:0000259" key="9">
    <source>
        <dbReference type="Pfam" id="PF16916"/>
    </source>
</evidence>
<comment type="subcellular location">
    <subcellularLocation>
        <location evidence="1">Membrane</location>
        <topology evidence="1">Multi-pass membrane protein</topology>
    </subcellularLocation>
</comment>
<feature type="transmembrane region" description="Helical" evidence="7">
    <location>
        <begin position="82"/>
        <end position="101"/>
    </location>
</feature>
<evidence type="ECO:0000313" key="11">
    <source>
        <dbReference type="Proteomes" id="UP000011910"/>
    </source>
</evidence>